<dbReference type="InterPro" id="IPR011701">
    <property type="entry name" value="MFS"/>
</dbReference>
<gene>
    <name evidence="9" type="ORF">BXT84_08395</name>
</gene>
<keyword evidence="4 7" id="KW-0812">Transmembrane</keyword>
<dbReference type="SUPFAM" id="SSF103473">
    <property type="entry name" value="MFS general substrate transporter"/>
    <property type="match status" value="1"/>
</dbReference>
<feature type="transmembrane region" description="Helical" evidence="7">
    <location>
        <begin position="219"/>
        <end position="240"/>
    </location>
</feature>
<feature type="domain" description="Major facilitator superfamily (MFS) profile" evidence="8">
    <location>
        <begin position="225"/>
        <end position="404"/>
    </location>
</feature>
<evidence type="ECO:0000256" key="1">
    <source>
        <dbReference type="ARBA" id="ARBA00004651"/>
    </source>
</evidence>
<evidence type="ECO:0000256" key="3">
    <source>
        <dbReference type="ARBA" id="ARBA00022475"/>
    </source>
</evidence>
<accession>A0ABM6RRA0</accession>
<feature type="transmembrane region" description="Helical" evidence="7">
    <location>
        <begin position="146"/>
        <end position="166"/>
    </location>
</feature>
<dbReference type="CDD" id="cd06173">
    <property type="entry name" value="MFS_MefA_like"/>
    <property type="match status" value="1"/>
</dbReference>
<keyword evidence="10" id="KW-1185">Reference proteome</keyword>
<feature type="transmembrane region" description="Helical" evidence="7">
    <location>
        <begin position="289"/>
        <end position="307"/>
    </location>
</feature>
<feature type="transmembrane region" description="Helical" evidence="7">
    <location>
        <begin position="350"/>
        <end position="372"/>
    </location>
</feature>
<dbReference type="Proteomes" id="UP000325292">
    <property type="component" value="Chromosome"/>
</dbReference>
<comment type="subcellular location">
    <subcellularLocation>
        <location evidence="1">Cell membrane</location>
        <topology evidence="1">Multi-pass membrane protein</topology>
    </subcellularLocation>
</comment>
<dbReference type="PANTHER" id="PTHR43266:SF2">
    <property type="entry name" value="MAJOR FACILITATOR SUPERFAMILY (MFS) PROFILE DOMAIN-CONTAINING PROTEIN"/>
    <property type="match status" value="1"/>
</dbReference>
<sequence length="404" mass="43762">MSSNPAPVQHTPLPRSVVRLIIAQTFSIFGDDFTEVAIAIFALDVSRHNPAALGLVLSMVFWPGVIWSGVVAGFIDRLNKRMVLIAGDLLRAILVLSIPLIHSLSWATVAMFLMYSLATFYRPVIRSVQPSLAGNPDTNDRANAQMELWSSTAQVISYIAAGFLILKFGVTFGFGVDALTFMISAVAIYSIQTSPSFWAPTTKNQRGTFLRSIVEAIQYYRSAPTLMILTAISIVAMMALGGANVLTAPAMRSLWHQPTAHYSWALVAIAFGAMLGSRGLQRWLRPENYRRLMLIGFAGMALTMFAVSHVHEIILALSILFVSGLLNVFFNGSIITWIQRTTPEAMRPRVLTLRGLILGVGGGIGAFGAGLIAKTFGLVPAFTVIGVLLLLGVIGALRLKSIPQ</sequence>
<organism evidence="9 10">
    <name type="scientific">Sulfobacillus thermotolerans</name>
    <dbReference type="NCBI Taxonomy" id="338644"/>
    <lineage>
        <taxon>Bacteria</taxon>
        <taxon>Bacillati</taxon>
        <taxon>Bacillota</taxon>
        <taxon>Clostridia</taxon>
        <taxon>Eubacteriales</taxon>
        <taxon>Clostridiales Family XVII. Incertae Sedis</taxon>
        <taxon>Sulfobacillus</taxon>
    </lineage>
</organism>
<feature type="transmembrane region" description="Helical" evidence="7">
    <location>
        <begin position="51"/>
        <end position="75"/>
    </location>
</feature>
<dbReference type="PANTHER" id="PTHR43266">
    <property type="entry name" value="MACROLIDE-EFFLUX PROTEIN"/>
    <property type="match status" value="1"/>
</dbReference>
<dbReference type="InterPro" id="IPR036259">
    <property type="entry name" value="MFS_trans_sf"/>
</dbReference>
<evidence type="ECO:0000313" key="9">
    <source>
        <dbReference type="EMBL" id="AUW93965.1"/>
    </source>
</evidence>
<evidence type="ECO:0000259" key="8">
    <source>
        <dbReference type="PROSITE" id="PS50850"/>
    </source>
</evidence>
<keyword evidence="3" id="KW-1003">Cell membrane</keyword>
<name>A0ABM6RRA0_9FIRM</name>
<dbReference type="Gene3D" id="1.20.1250.20">
    <property type="entry name" value="MFS general substrate transporter like domains"/>
    <property type="match status" value="1"/>
</dbReference>
<dbReference type="InterPro" id="IPR020846">
    <property type="entry name" value="MFS_dom"/>
</dbReference>
<evidence type="ECO:0000313" key="10">
    <source>
        <dbReference type="Proteomes" id="UP000325292"/>
    </source>
</evidence>
<feature type="transmembrane region" description="Helical" evidence="7">
    <location>
        <begin position="260"/>
        <end position="277"/>
    </location>
</feature>
<proteinExistence type="predicted"/>
<evidence type="ECO:0000256" key="6">
    <source>
        <dbReference type="ARBA" id="ARBA00023136"/>
    </source>
</evidence>
<feature type="transmembrane region" description="Helical" evidence="7">
    <location>
        <begin position="313"/>
        <end position="338"/>
    </location>
</feature>
<dbReference type="Pfam" id="PF07690">
    <property type="entry name" value="MFS_1"/>
    <property type="match status" value="1"/>
</dbReference>
<feature type="transmembrane region" description="Helical" evidence="7">
    <location>
        <begin position="378"/>
        <end position="399"/>
    </location>
</feature>
<reference evidence="9 10" key="1">
    <citation type="journal article" date="2019" name="Sci. Rep.">
        <title>Sulfobacillus thermotolerans: new insights into resistance and metabolic capacities of acidophilic chemolithotrophs.</title>
        <authorList>
            <person name="Panyushkina A.E."/>
            <person name="Babenko V.V."/>
            <person name="Nikitina A.S."/>
            <person name="Selezneva O.V."/>
            <person name="Tsaplina I.A."/>
            <person name="Letarova M.A."/>
            <person name="Kostryukova E.S."/>
            <person name="Letarov A.V."/>
        </authorList>
    </citation>
    <scope>NUCLEOTIDE SEQUENCE [LARGE SCALE GENOMIC DNA]</scope>
    <source>
        <strain evidence="9 10">Kr1</strain>
    </source>
</reference>
<evidence type="ECO:0000256" key="5">
    <source>
        <dbReference type="ARBA" id="ARBA00022989"/>
    </source>
</evidence>
<dbReference type="PROSITE" id="PS50850">
    <property type="entry name" value="MFS"/>
    <property type="match status" value="1"/>
</dbReference>
<evidence type="ECO:0000256" key="2">
    <source>
        <dbReference type="ARBA" id="ARBA00022448"/>
    </source>
</evidence>
<keyword evidence="5 7" id="KW-1133">Transmembrane helix</keyword>
<dbReference type="EMBL" id="CP019454">
    <property type="protein sequence ID" value="AUW93965.1"/>
    <property type="molecule type" value="Genomic_DNA"/>
</dbReference>
<evidence type="ECO:0000256" key="7">
    <source>
        <dbReference type="SAM" id="Phobius"/>
    </source>
</evidence>
<evidence type="ECO:0000256" key="4">
    <source>
        <dbReference type="ARBA" id="ARBA00022692"/>
    </source>
</evidence>
<protein>
    <recommendedName>
        <fullName evidence="8">Major facilitator superfamily (MFS) profile domain-containing protein</fullName>
    </recommendedName>
</protein>
<keyword evidence="6 7" id="KW-0472">Membrane</keyword>
<keyword evidence="2" id="KW-0813">Transport</keyword>